<feature type="transmembrane region" description="Helical" evidence="2">
    <location>
        <begin position="216"/>
        <end position="236"/>
    </location>
</feature>
<feature type="compositionally biased region" description="Low complexity" evidence="1">
    <location>
        <begin position="17"/>
        <end position="33"/>
    </location>
</feature>
<keyword evidence="2" id="KW-0472">Membrane</keyword>
<accession>A0A9W7EFY4</accession>
<organism evidence="3 4">
    <name type="scientific">Triparma retinervis</name>
    <dbReference type="NCBI Taxonomy" id="2557542"/>
    <lineage>
        <taxon>Eukaryota</taxon>
        <taxon>Sar</taxon>
        <taxon>Stramenopiles</taxon>
        <taxon>Ochrophyta</taxon>
        <taxon>Bolidophyceae</taxon>
        <taxon>Parmales</taxon>
        <taxon>Triparmaceae</taxon>
        <taxon>Triparma</taxon>
    </lineage>
</organism>
<protein>
    <submittedName>
        <fullName evidence="3">Uncharacterized protein</fullName>
    </submittedName>
</protein>
<evidence type="ECO:0000256" key="2">
    <source>
        <dbReference type="SAM" id="Phobius"/>
    </source>
</evidence>
<evidence type="ECO:0000256" key="1">
    <source>
        <dbReference type="SAM" id="MobiDB-lite"/>
    </source>
</evidence>
<feature type="transmembrane region" description="Helical" evidence="2">
    <location>
        <begin position="169"/>
        <end position="196"/>
    </location>
</feature>
<sequence>MPARSRSRTPVKRSSSRGKSATTKKSASKTTKASKSKNEGWMSKPTPGFSRGLYPTIAISDAFNVAGHAIAAFLLKDIAPFASFGFSTVSVAGAVGVARFGFHEELFADTNGALADYAAFVGLPCVGFELAGLGQHVDNWLFACVLTLFEICTRPLGEKVRNEVFKPAINIFLFVGPCLLSKNLLAQVGIAVFVVGAVVIGPDREKYKAGVRCENWFHYFICVAAVLVGMGAVEVLQ</sequence>
<keyword evidence="2" id="KW-1133">Transmembrane helix</keyword>
<proteinExistence type="predicted"/>
<gene>
    <name evidence="3" type="ORF">TrRE_jg3187</name>
</gene>
<keyword evidence="4" id="KW-1185">Reference proteome</keyword>
<evidence type="ECO:0000313" key="3">
    <source>
        <dbReference type="EMBL" id="GMH77372.1"/>
    </source>
</evidence>
<feature type="transmembrane region" description="Helical" evidence="2">
    <location>
        <begin position="81"/>
        <end position="102"/>
    </location>
</feature>
<dbReference type="Proteomes" id="UP001165082">
    <property type="component" value="Unassembled WGS sequence"/>
</dbReference>
<keyword evidence="2" id="KW-0812">Transmembrane</keyword>
<dbReference type="AlphaFoldDB" id="A0A9W7EFY4"/>
<dbReference type="OrthoDB" id="197579at2759"/>
<evidence type="ECO:0000313" key="4">
    <source>
        <dbReference type="Proteomes" id="UP001165082"/>
    </source>
</evidence>
<feature type="region of interest" description="Disordered" evidence="1">
    <location>
        <begin position="1"/>
        <end position="44"/>
    </location>
</feature>
<feature type="compositionally biased region" description="Basic residues" evidence="1">
    <location>
        <begin position="1"/>
        <end position="16"/>
    </location>
</feature>
<name>A0A9W7EFY4_9STRA</name>
<reference evidence="3" key="1">
    <citation type="submission" date="2022-07" db="EMBL/GenBank/DDBJ databases">
        <title>Genome analysis of Parmales, a sister group of diatoms, reveals the evolutionary specialization of diatoms from phago-mixotrophs to photoautotrophs.</title>
        <authorList>
            <person name="Ban H."/>
            <person name="Sato S."/>
            <person name="Yoshikawa S."/>
            <person name="Kazumasa Y."/>
            <person name="Nakamura Y."/>
            <person name="Ichinomiya M."/>
            <person name="Saitoh K."/>
            <person name="Sato N."/>
            <person name="Blanc-Mathieu R."/>
            <person name="Endo H."/>
            <person name="Kuwata A."/>
            <person name="Ogata H."/>
        </authorList>
    </citation>
    <scope>NUCLEOTIDE SEQUENCE</scope>
</reference>
<comment type="caution">
    <text evidence="3">The sequence shown here is derived from an EMBL/GenBank/DDBJ whole genome shotgun (WGS) entry which is preliminary data.</text>
</comment>
<dbReference type="EMBL" id="BRXZ01001724">
    <property type="protein sequence ID" value="GMH77372.1"/>
    <property type="molecule type" value="Genomic_DNA"/>
</dbReference>